<dbReference type="Gene3D" id="3.90.228.10">
    <property type="match status" value="1"/>
</dbReference>
<feature type="domain" description="Macro" evidence="12">
    <location>
        <begin position="1366"/>
        <end position="1553"/>
    </location>
</feature>
<dbReference type="GO" id="GO:0003950">
    <property type="term" value="F:NAD+ poly-ADP-ribosyltransferase activity"/>
    <property type="evidence" value="ECO:0007669"/>
    <property type="project" value="UniProtKB-UniRule"/>
</dbReference>
<feature type="domain" description="PARP catalytic" evidence="11">
    <location>
        <begin position="1984"/>
        <end position="2178"/>
    </location>
</feature>
<comment type="similarity">
    <text evidence="6">Belongs to the ARTD/PARP family.</text>
</comment>
<keyword evidence="4 7" id="KW-0520">NAD</keyword>
<dbReference type="InterPro" id="IPR052056">
    <property type="entry name" value="Mono-ARTD/PARP"/>
</dbReference>
<dbReference type="SUPFAM" id="SSF52949">
    <property type="entry name" value="Macro domain-like"/>
    <property type="match status" value="3"/>
</dbReference>
<dbReference type="InterPro" id="IPR043472">
    <property type="entry name" value="Macro_dom-like"/>
</dbReference>
<dbReference type="Pfam" id="PF01661">
    <property type="entry name" value="Macro"/>
    <property type="match status" value="3"/>
</dbReference>
<evidence type="ECO:0000256" key="9">
    <source>
        <dbReference type="SAM" id="MobiDB-lite"/>
    </source>
</evidence>
<dbReference type="InterPro" id="IPR057047">
    <property type="entry name" value="PARP14_KH_5"/>
</dbReference>
<dbReference type="GO" id="GO:0010629">
    <property type="term" value="P:negative regulation of gene expression"/>
    <property type="evidence" value="ECO:0007669"/>
    <property type="project" value="TreeGrafter"/>
</dbReference>
<dbReference type="Pfam" id="PF23222">
    <property type="entry name" value="RRM_PARP14_1"/>
    <property type="match status" value="1"/>
</dbReference>
<feature type="coiled-coil region" evidence="8">
    <location>
        <begin position="792"/>
        <end position="819"/>
    </location>
</feature>
<dbReference type="InterPro" id="IPR057050">
    <property type="entry name" value="RRM_PARP14_2"/>
</dbReference>
<keyword evidence="3 7" id="KW-0808">Transferase</keyword>
<dbReference type="InterPro" id="IPR035979">
    <property type="entry name" value="RBD_domain_sf"/>
</dbReference>
<evidence type="ECO:0000256" key="7">
    <source>
        <dbReference type="RuleBase" id="RU362114"/>
    </source>
</evidence>
<dbReference type="SUPFAM" id="SSF117839">
    <property type="entry name" value="WWE domain"/>
    <property type="match status" value="1"/>
</dbReference>
<dbReference type="SUPFAM" id="SSF56399">
    <property type="entry name" value="ADP-ribosylation"/>
    <property type="match status" value="1"/>
</dbReference>
<dbReference type="GO" id="GO:0003714">
    <property type="term" value="F:transcription corepressor activity"/>
    <property type="evidence" value="ECO:0007669"/>
    <property type="project" value="TreeGrafter"/>
</dbReference>
<evidence type="ECO:0000256" key="2">
    <source>
        <dbReference type="ARBA" id="ARBA00022676"/>
    </source>
</evidence>
<protein>
    <recommendedName>
        <fullName evidence="7">Poly [ADP-ribose] polymerase</fullName>
        <shortName evidence="7">PARP</shortName>
        <ecNumber evidence="7">2.4.2.-</ecNumber>
    </recommendedName>
</protein>
<feature type="domain" description="Macro" evidence="12">
    <location>
        <begin position="1583"/>
        <end position="1757"/>
    </location>
</feature>
<dbReference type="InterPro" id="IPR034464">
    <property type="entry name" value="PAR10_RRM1_2"/>
</dbReference>
<dbReference type="PANTHER" id="PTHR14453:SF89">
    <property type="entry name" value="PROTEIN MONO-ADP-RIBOSYLTRANSFERASE PARP14"/>
    <property type="match status" value="1"/>
</dbReference>
<dbReference type="FunFam" id="3.90.228.10:FF:000008">
    <property type="entry name" value="Poly [ADP-ribose] polymerase"/>
    <property type="match status" value="1"/>
</dbReference>
<dbReference type="GO" id="GO:0005737">
    <property type="term" value="C:cytoplasm"/>
    <property type="evidence" value="ECO:0007669"/>
    <property type="project" value="TreeGrafter"/>
</dbReference>
<dbReference type="InParanoid" id="A0A6P7YPS9"/>
<dbReference type="CDD" id="cd02907">
    <property type="entry name" value="Macro_Af1521_BAL-like"/>
    <property type="match status" value="1"/>
</dbReference>
<organism evidence="13 14">
    <name type="scientific">Microcaecilia unicolor</name>
    <dbReference type="NCBI Taxonomy" id="1415580"/>
    <lineage>
        <taxon>Eukaryota</taxon>
        <taxon>Metazoa</taxon>
        <taxon>Chordata</taxon>
        <taxon>Craniata</taxon>
        <taxon>Vertebrata</taxon>
        <taxon>Euteleostomi</taxon>
        <taxon>Amphibia</taxon>
        <taxon>Gymnophiona</taxon>
        <taxon>Siphonopidae</taxon>
        <taxon>Microcaecilia</taxon>
    </lineage>
</organism>
<evidence type="ECO:0000256" key="1">
    <source>
        <dbReference type="ARBA" id="ARBA00004123"/>
    </source>
</evidence>
<evidence type="ECO:0000256" key="6">
    <source>
        <dbReference type="ARBA" id="ARBA00024347"/>
    </source>
</evidence>
<dbReference type="InterPro" id="IPR057044">
    <property type="entry name" value="PARP14_KH_1"/>
</dbReference>
<dbReference type="Gene3D" id="3.40.220.10">
    <property type="entry name" value="Leucine Aminopeptidase, subunit E, domain 1"/>
    <property type="match status" value="3"/>
</dbReference>
<dbReference type="GO" id="GO:0070212">
    <property type="term" value="P:protein poly-ADP-ribosylation"/>
    <property type="evidence" value="ECO:0007669"/>
    <property type="project" value="TreeGrafter"/>
</dbReference>
<dbReference type="InterPro" id="IPR057043">
    <property type="entry name" value="PARP14_KH_2"/>
</dbReference>
<name>A0A6P7YPS9_9AMPH</name>
<dbReference type="InterPro" id="IPR057048">
    <property type="entry name" value="PARP14_KH_6"/>
</dbReference>
<feature type="domain" description="WWE" evidence="10">
    <location>
        <begin position="1896"/>
        <end position="1975"/>
    </location>
</feature>
<dbReference type="CDD" id="cd12547">
    <property type="entry name" value="RRM1_2_PAR10"/>
    <property type="match status" value="2"/>
</dbReference>
<dbReference type="Pfam" id="PF23254">
    <property type="entry name" value="KH_PARP14_8"/>
    <property type="match status" value="1"/>
</dbReference>
<dbReference type="PROSITE" id="PS51059">
    <property type="entry name" value="PARP_CATALYTIC"/>
    <property type="match status" value="1"/>
</dbReference>
<dbReference type="GO" id="GO:0005634">
    <property type="term" value="C:nucleus"/>
    <property type="evidence" value="ECO:0007669"/>
    <property type="project" value="UniProtKB-SubCell"/>
</dbReference>
<dbReference type="CDD" id="cd02903">
    <property type="entry name" value="Macro_BAL-like"/>
    <property type="match status" value="2"/>
</dbReference>
<gene>
    <name evidence="14" type="primary">PARP14</name>
</gene>
<evidence type="ECO:0000313" key="14">
    <source>
        <dbReference type="RefSeq" id="XP_030066736.1"/>
    </source>
</evidence>
<dbReference type="FunCoup" id="A0A6P7YPS9">
    <property type="interactions" value="1840"/>
</dbReference>
<dbReference type="KEGG" id="muo:115475136"/>
<dbReference type="SUPFAM" id="SSF54928">
    <property type="entry name" value="RNA-binding domain, RBD"/>
    <property type="match status" value="2"/>
</dbReference>
<dbReference type="InterPro" id="IPR000504">
    <property type="entry name" value="RRM_dom"/>
</dbReference>
<evidence type="ECO:0000256" key="8">
    <source>
        <dbReference type="SAM" id="Coils"/>
    </source>
</evidence>
<sequence length="2178" mass="241867">MGDGNYPYPLLVRGDWGDPIPKGLKNKLLCYFQSPKKSGGGDCVIAELTAQHALICFGAEEVRNKVLNKSIHKLPLSDKGTLELEVKLPDEPKDDVVPENVSSATFDHHTPARSEDVSLTESCPRQETHTVLVTVSGGEIGNEFLELYFENKMHSGGGPITSLHQDGQGIKITFENAKDAQEVLRRESHTLKNSTLHVRSLLEECVNQPQTTPSLSVLLENVQENFSQEMLTMLVENISNLEEDCFQTELIPEVNVAAVTFMTQNEAEKFLAKCPLSSRIKQLKITARPLEVTKCIRVENLPEGVHKEYLIFYFESQKCGGGSVLDVTILPDENAAVVTFLDPEVRNKVLNKSIHKLPLSDKGTLELEVKLPDEPKDDVVSSATFDHHTPARSEDVSLTESCPRQETHTVLVTVSGGEIGNEFLELYFENKMHSGGGPITSLHQDGQGIKITFENAKDAQEVLKRESHTLKNSTLHVRSLLEECVNQPQTTPSLSVLLENVQENFSQEMLTMLVENISNLEEDCFQTELIPEVNVAAVTFMTQNEAEKFLAKCPLSSRIKQLKITARPLEVTKCIRVENLPEGVHKEYLIFYFESQKCGGGSVLDVTILPDENAAVVTFLDPEAVSAVLSTEHFLKKIRVSVYPFYSSLGTALYGKERPVVNVPDPLSLDIDPYVWQYIQKNRLIQEINKKMADWNCELKWPEPNCAHAVIQLCPSRSLSKQRSHMAKLVRTWPDQVGTQFLSIMSKYSSIEYKVNSAVWGAVKEKVKNAISVGILIVLEIDNGKVVFAGFVEDIERSKQKVTELIENATKEIDRESQSSKMLMSLGRATYAILHNEDLEENLHAFFPDLKISYDAPSRKICLYGLPAEVFGAKCEILEKKQNFVQKTIDLNSHIVQFLRQVDNEEFSCSLFINNTIYVVYKILGESVVLTGNSHDVFFTAEKKLKESVICKFIDIEGSTATQKEEWKDLTSQLMKTFNSATKTVIIEYASKSLKQVVVVGCCEAVNKVYQQASDFIEKNTVIEKTIPTKSQAVVLFMKDEKAHLWTATTKDVKTVFDTRNGRKHITLCGPRVDVLDIARRVQMILASLHTDTLVIDKPGAKKFFLSAEDIYIPAARKKFNCLLRLQRDGEEFGNDADEDEEAMNHGQPCCKAQLPGGVEVAVYKGDLGKHQVDVVVNASNEDLKHIGGLAAALLQAAGPELQKDCDQIVQSQGKLKPGDAVITEAGNLACKQVIHAVGPRWSDFPPAQCEILLSKVVEKSLQLAELYNLRSIAIPAISSGVFGFPLNRCVETILTSIKEYMGGYKGEGVLQQIHLVDNSEKTIQAFKTALQMVFKQEVQQNIVLNKPQPKPRSIRGGRDRAESRKCLQQMKTKEGLSVMLVQGSIQDAETDVIVNSISTDLMLDKGAVSQALLEKAGPALQQLLEDHCRGLKITEGSLFVTNGCNLNCKKVYHVTSPGWGRGKGTSEKVLSDIIKDCLNTAEKSGLSSITFPAIGTGNLGFPRPLVASIVFDRIFKFSSKMDLRNLQEVHILLHSADTESIKAFSSELEKRGTGKTPAQSRPSGTTASAQGPPFCGAISQPTLGVYEMQIGAITFQVKTGDITKETVDVIVNSSNDKFNLKSGVSKAILDGAGQSVELECTQLAQQPNSGHIVTQNGNLQCQKIIHVIGRTASADIEICMRTALEECEQLTCSSVAFPAIGTGQGNADPSSVADAMIEGVVDFATQNTPQFVKTIKIIIFQPQMVNTFYASMKQREGTHLPAPQTVLGKFLSFFTGQKPKPEKKKRTAFISKNNFEPAIFQICGESYKAVENTASWIKDLILKEQQESVIKDEWIAEFEEEEHSKLDELQKKLQITIQVDCESSEPLIRVSGLTRDVLQACNEIQDMIKKGKDENYKKREAEIISNLVEWQYLVTGSGWVPFDSLSNLALERGYSEQDQTTTINLRKVKYKVDFVNECAKDEKGKQITIKRISKTEGAESMEAPKHWDPMKITDVKEVPLPVGCPEYNKVAALFQKSCKLQILKIERIQNLTLWKSYQIKKMNMDAKNGHKNNERQLFHGTAPHTLKAINDLGFNRSYAGLNAAAYGNGTYFAVQAQYSAANQYSKPDASGQKYMYLAQVLAGDYCVGRAGIVTPQSKSTSDPTNLYDSVTDNTTAPSMFVIFSDNHAYPEYLITFK</sequence>
<dbReference type="PANTHER" id="PTHR14453">
    <property type="entry name" value="PARP/ZINC FINGER CCCH TYPE DOMAIN CONTAINING PROTEIN"/>
    <property type="match status" value="1"/>
</dbReference>
<dbReference type="Pfam" id="PF23084">
    <property type="entry name" value="KH_PARP14_1"/>
    <property type="match status" value="1"/>
</dbReference>
<evidence type="ECO:0000259" key="11">
    <source>
        <dbReference type="PROSITE" id="PS51059"/>
    </source>
</evidence>
<dbReference type="Pfam" id="PF23253">
    <property type="entry name" value="KH_PARP14_6"/>
    <property type="match status" value="1"/>
</dbReference>
<keyword evidence="8" id="KW-0175">Coiled coil</keyword>
<feature type="region of interest" description="Disordered" evidence="9">
    <location>
        <begin position="1547"/>
        <end position="1573"/>
    </location>
</feature>
<keyword evidence="2 7" id="KW-0328">Glycosyltransferase</keyword>
<reference evidence="14" key="1">
    <citation type="submission" date="2025-08" db="UniProtKB">
        <authorList>
            <consortium name="RefSeq"/>
        </authorList>
    </citation>
    <scope>IDENTIFICATION</scope>
</reference>
<dbReference type="SMART" id="SM00506">
    <property type="entry name" value="A1pp"/>
    <property type="match status" value="3"/>
</dbReference>
<dbReference type="Pfam" id="PF23249">
    <property type="entry name" value="KH_PARP14_3"/>
    <property type="match status" value="1"/>
</dbReference>
<dbReference type="Pfam" id="PF23252">
    <property type="entry name" value="KH_PARP14_5"/>
    <property type="match status" value="1"/>
</dbReference>
<dbReference type="Pfam" id="PF00644">
    <property type="entry name" value="PARP"/>
    <property type="match status" value="1"/>
</dbReference>
<dbReference type="InterPro" id="IPR037197">
    <property type="entry name" value="WWE_dom_sf"/>
</dbReference>
<comment type="subcellular location">
    <subcellularLocation>
        <location evidence="1">Nucleus</location>
    </subcellularLocation>
</comment>
<dbReference type="Pfam" id="PF23245">
    <property type="entry name" value="RRM_PARP14_2"/>
    <property type="match status" value="2"/>
</dbReference>
<dbReference type="GO" id="GO:0003723">
    <property type="term" value="F:RNA binding"/>
    <property type="evidence" value="ECO:0007669"/>
    <property type="project" value="InterPro"/>
</dbReference>
<dbReference type="InterPro" id="IPR004170">
    <property type="entry name" value="WWE_dom"/>
</dbReference>
<dbReference type="InterPro" id="IPR057049">
    <property type="entry name" value="PARP14_KH_8"/>
</dbReference>
<dbReference type="Pfam" id="PF22005">
    <property type="entry name" value="WWE_1"/>
    <property type="match status" value="1"/>
</dbReference>
<dbReference type="InterPro" id="IPR057051">
    <property type="entry name" value="PARP14_RPM_1"/>
</dbReference>
<dbReference type="GO" id="GO:1990404">
    <property type="term" value="F:NAD+-protein mono-ADP-ribosyltransferase activity"/>
    <property type="evidence" value="ECO:0007669"/>
    <property type="project" value="TreeGrafter"/>
</dbReference>
<proteinExistence type="inferred from homology"/>
<feature type="domain" description="Macro" evidence="12">
    <location>
        <begin position="1148"/>
        <end position="1335"/>
    </location>
</feature>
<keyword evidence="13" id="KW-1185">Reference proteome</keyword>
<dbReference type="Gene3D" id="3.30.70.330">
    <property type="match status" value="5"/>
</dbReference>
<evidence type="ECO:0000256" key="5">
    <source>
        <dbReference type="ARBA" id="ARBA00023242"/>
    </source>
</evidence>
<dbReference type="InterPro" id="IPR057045">
    <property type="entry name" value="PARP14_KH_3"/>
</dbReference>
<dbReference type="PROSITE" id="PS50918">
    <property type="entry name" value="WWE"/>
    <property type="match status" value="1"/>
</dbReference>
<dbReference type="RefSeq" id="XP_030066736.1">
    <property type="nucleotide sequence ID" value="XM_030210876.1"/>
</dbReference>
<evidence type="ECO:0000259" key="12">
    <source>
        <dbReference type="PROSITE" id="PS51154"/>
    </source>
</evidence>
<dbReference type="OrthoDB" id="6133115at2759"/>
<dbReference type="SMART" id="SM00360">
    <property type="entry name" value="RRM"/>
    <property type="match status" value="2"/>
</dbReference>
<dbReference type="GeneID" id="115475136"/>
<dbReference type="CDD" id="cd01439">
    <property type="entry name" value="TCCD_inducible_PARP_like"/>
    <property type="match status" value="1"/>
</dbReference>
<dbReference type="InterPro" id="IPR054596">
    <property type="entry name" value="PARP14_WWE"/>
</dbReference>
<evidence type="ECO:0000259" key="10">
    <source>
        <dbReference type="PROSITE" id="PS50918"/>
    </source>
</evidence>
<dbReference type="CTD" id="54625"/>
<dbReference type="PROSITE" id="PS51154">
    <property type="entry name" value="MACRO"/>
    <property type="match status" value="3"/>
</dbReference>
<evidence type="ECO:0000256" key="4">
    <source>
        <dbReference type="ARBA" id="ARBA00023027"/>
    </source>
</evidence>
<feature type="compositionally biased region" description="Polar residues" evidence="9">
    <location>
        <begin position="1557"/>
        <end position="1570"/>
    </location>
</feature>
<evidence type="ECO:0000256" key="3">
    <source>
        <dbReference type="ARBA" id="ARBA00022679"/>
    </source>
</evidence>
<dbReference type="Pfam" id="PF23085">
    <property type="entry name" value="RRM_PARP14_3"/>
    <property type="match status" value="4"/>
</dbReference>
<dbReference type="InterPro" id="IPR057046">
    <property type="entry name" value="PARP14_KH_4"/>
</dbReference>
<dbReference type="InterPro" id="IPR002589">
    <property type="entry name" value="Macro_dom"/>
</dbReference>
<dbReference type="EC" id="2.4.2.-" evidence="7"/>
<accession>A0A6P7YPS9</accession>
<dbReference type="Proteomes" id="UP000515156">
    <property type="component" value="Chromosome 7"/>
</dbReference>
<dbReference type="InterPro" id="IPR012317">
    <property type="entry name" value="Poly(ADP-ribose)pol_cat_dom"/>
</dbReference>
<dbReference type="Pfam" id="PF23248">
    <property type="entry name" value="KH_PARP14_2"/>
    <property type="match status" value="1"/>
</dbReference>
<keyword evidence="5" id="KW-0539">Nucleus</keyword>
<dbReference type="InterPro" id="IPR012677">
    <property type="entry name" value="Nucleotide-bd_a/b_plait_sf"/>
</dbReference>
<evidence type="ECO:0000313" key="13">
    <source>
        <dbReference type="Proteomes" id="UP000515156"/>
    </source>
</evidence>
<dbReference type="Pfam" id="PF23251">
    <property type="entry name" value="KH_PARP14_4"/>
    <property type="match status" value="1"/>
</dbReference>
<dbReference type="Gene3D" id="3.30.720.50">
    <property type="match status" value="1"/>
</dbReference>